<evidence type="ECO:0000313" key="3">
    <source>
        <dbReference type="Proteomes" id="UP000002945"/>
    </source>
</evidence>
<evidence type="ECO:0000256" key="1">
    <source>
        <dbReference type="SAM" id="Phobius"/>
    </source>
</evidence>
<feature type="transmembrane region" description="Helical" evidence="1">
    <location>
        <begin position="128"/>
        <end position="144"/>
    </location>
</feature>
<keyword evidence="1" id="KW-0472">Membrane</keyword>
<name>A9CUA5_9FLAO</name>
<feature type="transmembrane region" description="Helical" evidence="1">
    <location>
        <begin position="77"/>
        <end position="98"/>
    </location>
</feature>
<evidence type="ECO:0000313" key="2">
    <source>
        <dbReference type="EMBL" id="EDP94142.1"/>
    </source>
</evidence>
<comment type="caution">
    <text evidence="2">The sequence shown here is derived from an EMBL/GenBank/DDBJ whole genome shotgun (WGS) entry which is preliminary data.</text>
</comment>
<dbReference type="Proteomes" id="UP000002945">
    <property type="component" value="Unassembled WGS sequence"/>
</dbReference>
<organism evidence="2 3">
    <name type="scientific">Kordia algicida OT-1</name>
    <dbReference type="NCBI Taxonomy" id="391587"/>
    <lineage>
        <taxon>Bacteria</taxon>
        <taxon>Pseudomonadati</taxon>
        <taxon>Bacteroidota</taxon>
        <taxon>Flavobacteriia</taxon>
        <taxon>Flavobacteriales</taxon>
        <taxon>Flavobacteriaceae</taxon>
        <taxon>Kordia</taxon>
    </lineage>
</organism>
<reference evidence="2 3" key="1">
    <citation type="journal article" date="2011" name="J. Bacteriol.">
        <title>Genome sequence of the algicidal bacterium Kordia algicida OT-1.</title>
        <authorList>
            <person name="Lee H.S."/>
            <person name="Kang S.G."/>
            <person name="Kwon K.K."/>
            <person name="Lee J.H."/>
            <person name="Kim S.J."/>
        </authorList>
    </citation>
    <scope>NUCLEOTIDE SEQUENCE [LARGE SCALE GENOMIC DNA]</scope>
    <source>
        <strain evidence="2 3">OT-1</strain>
    </source>
</reference>
<gene>
    <name evidence="2" type="ORF">KAOT1_00140</name>
</gene>
<dbReference type="HOGENOM" id="CLU_1710862_0_0_10"/>
<protein>
    <submittedName>
        <fullName evidence="2">Uncharacterized protein</fullName>
    </submittedName>
</protein>
<keyword evidence="1" id="KW-1133">Transmembrane helix</keyword>
<dbReference type="AlphaFoldDB" id="A9CUA5"/>
<proteinExistence type="predicted"/>
<accession>A9CUA5</accession>
<feature type="transmembrane region" description="Helical" evidence="1">
    <location>
        <begin position="105"/>
        <end position="122"/>
    </location>
</feature>
<feature type="transmembrane region" description="Helical" evidence="1">
    <location>
        <begin position="38"/>
        <end position="57"/>
    </location>
</feature>
<keyword evidence="3" id="KW-1185">Reference proteome</keyword>
<dbReference type="EMBL" id="ABIB01000028">
    <property type="protein sequence ID" value="EDP94142.1"/>
    <property type="molecule type" value="Genomic_DNA"/>
</dbReference>
<sequence length="153" mass="17659">MQNSGNITVNVTVSDSVEIQKINYIRKMNNTLIKAQKIILTLSVLIMNILFTHKVIELSFPSDPNLGIFQPDEFIEYFQPFSFIFIMITVYLMFLAQYKERLRDLYCVTLNFGLVLACTHGYMKLNLIGIILSVTSLIMIFLNNQKSFKNKST</sequence>
<dbReference type="STRING" id="391587.KAOT1_00140"/>
<keyword evidence="1" id="KW-0812">Transmembrane</keyword>